<feature type="binding site" evidence="6">
    <location>
        <begin position="12"/>
        <end position="19"/>
    </location>
    <ligand>
        <name>ATP</name>
        <dbReference type="ChEBI" id="CHEBI:30616"/>
    </ligand>
</feature>
<gene>
    <name evidence="6 10" type="primary">cysC</name>
    <name evidence="10" type="ORF">C0Z18_27610</name>
</gene>
<name>A0A2N7VDM3_9BURK</name>
<dbReference type="SUPFAM" id="SSF52540">
    <property type="entry name" value="P-loop containing nucleoside triphosphate hydrolases"/>
    <property type="match status" value="1"/>
</dbReference>
<dbReference type="GO" id="GO:0005524">
    <property type="term" value="F:ATP binding"/>
    <property type="evidence" value="ECO:0007669"/>
    <property type="project" value="UniProtKB-UniRule"/>
</dbReference>
<evidence type="ECO:0000256" key="7">
    <source>
        <dbReference type="RuleBase" id="RU004347"/>
    </source>
</evidence>
<dbReference type="GO" id="GO:0010134">
    <property type="term" value="P:sulfate assimilation via adenylyl sulfate reduction"/>
    <property type="evidence" value="ECO:0007669"/>
    <property type="project" value="TreeGrafter"/>
</dbReference>
<evidence type="ECO:0000256" key="2">
    <source>
        <dbReference type="ARBA" id="ARBA00012121"/>
    </source>
</evidence>
<dbReference type="PANTHER" id="PTHR42700:SF3">
    <property type="entry name" value="BIFUNCTIONAL SAT_APS KINASE-RELATED"/>
    <property type="match status" value="1"/>
</dbReference>
<dbReference type="InterPro" id="IPR050512">
    <property type="entry name" value="Sulf_AdTrans/APS_kinase"/>
</dbReference>
<dbReference type="Gene3D" id="3.40.50.300">
    <property type="entry name" value="P-loop containing nucleotide triphosphate hydrolases"/>
    <property type="match status" value="1"/>
</dbReference>
<evidence type="ECO:0000256" key="3">
    <source>
        <dbReference type="ARBA" id="ARBA00022679"/>
    </source>
</evidence>
<dbReference type="GO" id="GO:0004781">
    <property type="term" value="F:sulfate adenylyltransferase (ATP) activity"/>
    <property type="evidence" value="ECO:0007669"/>
    <property type="project" value="TreeGrafter"/>
</dbReference>
<dbReference type="HAMAP" id="MF_00065">
    <property type="entry name" value="Adenylyl_sulf_kinase"/>
    <property type="match status" value="1"/>
</dbReference>
<dbReference type="Proteomes" id="UP000235616">
    <property type="component" value="Unassembled WGS sequence"/>
</dbReference>
<keyword evidence="11" id="KW-1185">Reference proteome</keyword>
<dbReference type="GO" id="GO:0019379">
    <property type="term" value="P:sulfate assimilation, phosphoadenylyl sulfate reduction by phosphoadenylyl-sulfate reductase (thioredoxin)"/>
    <property type="evidence" value="ECO:0007669"/>
    <property type="project" value="TreeGrafter"/>
</dbReference>
<keyword evidence="3 6" id="KW-0808">Transferase</keyword>
<dbReference type="PANTHER" id="PTHR42700">
    <property type="entry name" value="SULFATE ADENYLYLTRANSFERASE"/>
    <property type="match status" value="1"/>
</dbReference>
<dbReference type="GO" id="GO:0070814">
    <property type="term" value="P:hydrogen sulfide biosynthetic process"/>
    <property type="evidence" value="ECO:0007669"/>
    <property type="project" value="UniProtKB-UniRule"/>
</dbReference>
<reference evidence="10 11" key="1">
    <citation type="submission" date="2018-01" db="EMBL/GenBank/DDBJ databases">
        <title>Whole genome analyses suggest that Burkholderia sensu lato contains two further novel genera in the rhizoxinica-symbiotica group Mycetohabitans gen. nov., and Trinickia gen. nov.: implications for the evolution of diazotrophy and nodulation in the Burkholderiaceae.</title>
        <authorList>
            <person name="Estrada-de los Santos P."/>
            <person name="Palmer M."/>
            <person name="Chavez-Ramirez B."/>
            <person name="Beukes C."/>
            <person name="Steenkamp E.T."/>
            <person name="Hirsch A.M."/>
            <person name="Manyaka P."/>
            <person name="Maluk M."/>
            <person name="Lafos M."/>
            <person name="Crook M."/>
            <person name="Gross E."/>
            <person name="Simon M.F."/>
            <person name="Bueno dos Reis Junior F."/>
            <person name="Poole P.S."/>
            <person name="Venter S.N."/>
            <person name="James E.K."/>
        </authorList>
    </citation>
    <scope>NUCLEOTIDE SEQUENCE [LARGE SCALE GENOMIC DNA]</scope>
    <source>
        <strain evidence="10 11">GIMN1.004</strain>
    </source>
</reference>
<comment type="caution">
    <text evidence="10">The sequence shown here is derived from an EMBL/GenBank/DDBJ whole genome shotgun (WGS) entry which is preliminary data.</text>
</comment>
<dbReference type="OrthoDB" id="9804504at2"/>
<dbReference type="Pfam" id="PF01583">
    <property type="entry name" value="APS_kinase"/>
    <property type="match status" value="1"/>
</dbReference>
<keyword evidence="5 6" id="KW-0067">ATP-binding</keyword>
<evidence type="ECO:0000313" key="10">
    <source>
        <dbReference type="EMBL" id="PMS15260.1"/>
    </source>
</evidence>
<accession>A0A2N7VDM3</accession>
<dbReference type="InterPro" id="IPR027417">
    <property type="entry name" value="P-loop_NTPase"/>
</dbReference>
<feature type="signal peptide" evidence="8">
    <location>
        <begin position="1"/>
        <end position="35"/>
    </location>
</feature>
<dbReference type="RefSeq" id="WP_102648625.1">
    <property type="nucleotide sequence ID" value="NZ_PNYA01000033.1"/>
</dbReference>
<dbReference type="NCBIfam" id="TIGR00455">
    <property type="entry name" value="apsK"/>
    <property type="match status" value="1"/>
</dbReference>
<dbReference type="AlphaFoldDB" id="A0A2N7VDM3"/>
<sequence>MNRLPCTIWLTGLSAAGKTTLAHALAALLTSIAVAHEVLDGDVVRQTVCRDLGFSPADRRENVRRVAARCRELNDAGVVAIAALVSPYRADRESARHTIGLGRFVEAFVSTPLTVCEARDPKGLYKKARAGEITNFTGTGDVYEIPLEPDLTIDTSSCTLDEAVDAIARMLGIDRSNRTSTIAQHERR</sequence>
<comment type="catalytic activity">
    <reaction evidence="1 6 7">
        <text>adenosine 5'-phosphosulfate + ATP = 3'-phosphoadenylyl sulfate + ADP + H(+)</text>
        <dbReference type="Rhea" id="RHEA:24152"/>
        <dbReference type="ChEBI" id="CHEBI:15378"/>
        <dbReference type="ChEBI" id="CHEBI:30616"/>
        <dbReference type="ChEBI" id="CHEBI:58243"/>
        <dbReference type="ChEBI" id="CHEBI:58339"/>
        <dbReference type="ChEBI" id="CHEBI:456216"/>
        <dbReference type="EC" id="2.7.1.25"/>
    </reaction>
</comment>
<keyword evidence="6" id="KW-0597">Phosphoprotein</keyword>
<dbReference type="GO" id="GO:0005737">
    <property type="term" value="C:cytoplasm"/>
    <property type="evidence" value="ECO:0007669"/>
    <property type="project" value="TreeGrafter"/>
</dbReference>
<evidence type="ECO:0000313" key="11">
    <source>
        <dbReference type="Proteomes" id="UP000235616"/>
    </source>
</evidence>
<dbReference type="GO" id="GO:0004020">
    <property type="term" value="F:adenylylsulfate kinase activity"/>
    <property type="evidence" value="ECO:0007669"/>
    <property type="project" value="UniProtKB-UniRule"/>
</dbReference>
<feature type="chain" id="PRO_5014841012" description="Adenylyl-sulfate kinase" evidence="8">
    <location>
        <begin position="36"/>
        <end position="188"/>
    </location>
</feature>
<dbReference type="NCBIfam" id="NF003013">
    <property type="entry name" value="PRK03846.1"/>
    <property type="match status" value="1"/>
</dbReference>
<keyword evidence="4 6" id="KW-0547">Nucleotide-binding</keyword>
<organism evidence="10 11">
    <name type="scientific">Trinickia dabaoshanensis</name>
    <dbReference type="NCBI Taxonomy" id="564714"/>
    <lineage>
        <taxon>Bacteria</taxon>
        <taxon>Pseudomonadati</taxon>
        <taxon>Pseudomonadota</taxon>
        <taxon>Betaproteobacteria</taxon>
        <taxon>Burkholderiales</taxon>
        <taxon>Burkholderiaceae</taxon>
        <taxon>Trinickia</taxon>
    </lineage>
</organism>
<dbReference type="EC" id="2.7.1.25" evidence="2 6"/>
<keyword evidence="8" id="KW-0732">Signal</keyword>
<feature type="active site" description="Phosphoserine intermediate" evidence="6">
    <location>
        <position position="86"/>
    </location>
</feature>
<dbReference type="InterPro" id="IPR002891">
    <property type="entry name" value="APS"/>
</dbReference>
<evidence type="ECO:0000256" key="8">
    <source>
        <dbReference type="SAM" id="SignalP"/>
    </source>
</evidence>
<feature type="domain" description="APS kinase" evidence="9">
    <location>
        <begin position="5"/>
        <end position="154"/>
    </location>
</feature>
<dbReference type="CDD" id="cd02027">
    <property type="entry name" value="APSK"/>
    <property type="match status" value="1"/>
</dbReference>
<dbReference type="InterPro" id="IPR059117">
    <property type="entry name" value="APS_kinase_dom"/>
</dbReference>
<dbReference type="UniPathway" id="UPA00140">
    <property type="reaction ID" value="UER00205"/>
</dbReference>
<evidence type="ECO:0000256" key="5">
    <source>
        <dbReference type="ARBA" id="ARBA00022840"/>
    </source>
</evidence>
<keyword evidence="6 7" id="KW-0418">Kinase</keyword>
<comment type="similarity">
    <text evidence="6 7">Belongs to the APS kinase family.</text>
</comment>
<evidence type="ECO:0000256" key="6">
    <source>
        <dbReference type="HAMAP-Rule" id="MF_00065"/>
    </source>
</evidence>
<evidence type="ECO:0000259" key="9">
    <source>
        <dbReference type="Pfam" id="PF01583"/>
    </source>
</evidence>
<evidence type="ECO:0000256" key="1">
    <source>
        <dbReference type="ARBA" id="ARBA00001823"/>
    </source>
</evidence>
<evidence type="ECO:0000256" key="4">
    <source>
        <dbReference type="ARBA" id="ARBA00022741"/>
    </source>
</evidence>
<comment type="pathway">
    <text evidence="6 7">Sulfur metabolism; hydrogen sulfide biosynthesis; sulfite from sulfate: step 2/3.</text>
</comment>
<dbReference type="EMBL" id="PNYA01000033">
    <property type="protein sequence ID" value="PMS15260.1"/>
    <property type="molecule type" value="Genomic_DNA"/>
</dbReference>
<comment type="function">
    <text evidence="6 7">Catalyzes the synthesis of activated sulfate.</text>
</comment>
<proteinExistence type="inferred from homology"/>
<protein>
    <recommendedName>
        <fullName evidence="2 6">Adenylyl-sulfate kinase</fullName>
        <ecNumber evidence="2 6">2.7.1.25</ecNumber>
    </recommendedName>
    <alternativeName>
        <fullName evidence="6">APS kinase</fullName>
    </alternativeName>
    <alternativeName>
        <fullName evidence="6">ATP adenosine-5'-phosphosulfate 3'-phosphotransferase</fullName>
    </alternativeName>
    <alternativeName>
        <fullName evidence="6">Adenosine-5'-phosphosulfate kinase</fullName>
    </alternativeName>
</protein>